<sequence>MTADPDPDLEEFGSADTDPKKSGSAKPDIEGQIRPDPDLSIRDRGIICFIGNSEHWGSSSFSKFESQNLAVLGTNVDDARLEDFYKCNTKLC</sequence>
<proteinExistence type="predicted"/>
<evidence type="ECO:0000313" key="2">
    <source>
        <dbReference type="Proteomes" id="UP000887565"/>
    </source>
</evidence>
<reference evidence="3" key="1">
    <citation type="submission" date="2022-11" db="UniProtKB">
        <authorList>
            <consortium name="WormBaseParasite"/>
        </authorList>
    </citation>
    <scope>IDENTIFICATION</scope>
</reference>
<accession>A0A915I8C0</accession>
<evidence type="ECO:0000313" key="3">
    <source>
        <dbReference type="WBParaSite" id="nRc.2.0.1.t10112-RA"/>
    </source>
</evidence>
<dbReference type="WBParaSite" id="nRc.2.0.1.t10112-RA">
    <property type="protein sequence ID" value="nRc.2.0.1.t10112-RA"/>
    <property type="gene ID" value="nRc.2.0.1.g10112"/>
</dbReference>
<feature type="compositionally biased region" description="Acidic residues" evidence="1">
    <location>
        <begin position="1"/>
        <end position="13"/>
    </location>
</feature>
<dbReference type="Proteomes" id="UP000887565">
    <property type="component" value="Unplaced"/>
</dbReference>
<protein>
    <submittedName>
        <fullName evidence="3">Uncharacterized protein</fullName>
    </submittedName>
</protein>
<evidence type="ECO:0000256" key="1">
    <source>
        <dbReference type="SAM" id="MobiDB-lite"/>
    </source>
</evidence>
<organism evidence="2 3">
    <name type="scientific">Romanomermis culicivorax</name>
    <name type="common">Nematode worm</name>
    <dbReference type="NCBI Taxonomy" id="13658"/>
    <lineage>
        <taxon>Eukaryota</taxon>
        <taxon>Metazoa</taxon>
        <taxon>Ecdysozoa</taxon>
        <taxon>Nematoda</taxon>
        <taxon>Enoplea</taxon>
        <taxon>Dorylaimia</taxon>
        <taxon>Mermithida</taxon>
        <taxon>Mermithoidea</taxon>
        <taxon>Mermithidae</taxon>
        <taxon>Romanomermis</taxon>
    </lineage>
</organism>
<feature type="region of interest" description="Disordered" evidence="1">
    <location>
        <begin position="1"/>
        <end position="38"/>
    </location>
</feature>
<dbReference type="AlphaFoldDB" id="A0A915I8C0"/>
<name>A0A915I8C0_ROMCU</name>
<feature type="compositionally biased region" description="Basic and acidic residues" evidence="1">
    <location>
        <begin position="17"/>
        <end position="38"/>
    </location>
</feature>
<keyword evidence="2" id="KW-1185">Reference proteome</keyword>